<protein>
    <submittedName>
        <fullName evidence="1">Uncharacterized protein</fullName>
    </submittedName>
</protein>
<dbReference type="RefSeq" id="XP_067527980.1">
    <property type="nucleotide sequence ID" value="XM_067671879.1"/>
</dbReference>
<name>I1CVV4_RHIO9</name>
<evidence type="ECO:0000313" key="1">
    <source>
        <dbReference type="EMBL" id="EIE92584.1"/>
    </source>
</evidence>
<gene>
    <name evidence="1" type="ORF">RO3G_17295</name>
</gene>
<organism evidence="1 2">
    <name type="scientific">Rhizopus delemar (strain RA 99-880 / ATCC MYA-4621 / FGSC 9543 / NRRL 43880)</name>
    <name type="common">Mucormycosis agent</name>
    <name type="synonym">Rhizopus arrhizus var. delemar</name>
    <dbReference type="NCBI Taxonomy" id="246409"/>
    <lineage>
        <taxon>Eukaryota</taxon>
        <taxon>Fungi</taxon>
        <taxon>Fungi incertae sedis</taxon>
        <taxon>Mucoromycota</taxon>
        <taxon>Mucoromycotina</taxon>
        <taxon>Mucoromycetes</taxon>
        <taxon>Mucorales</taxon>
        <taxon>Mucorineae</taxon>
        <taxon>Rhizopodaceae</taxon>
        <taxon>Rhizopus</taxon>
    </lineage>
</organism>
<dbReference type="VEuPathDB" id="FungiDB:RO3G_17295"/>
<dbReference type="Proteomes" id="UP000009138">
    <property type="component" value="Unassembled WGS sequence"/>
</dbReference>
<accession>I1CVV4</accession>
<sequence length="62" mass="6422">MAHLVNTPLDYDIFLGRGPTPSANLLARGLSVVHRYLLVFSRDGAGVGVGVSAPSRGGSELS</sequence>
<dbReference type="InParanoid" id="I1CVV4"/>
<reference evidence="1 2" key="1">
    <citation type="journal article" date="2009" name="PLoS Genet.">
        <title>Genomic analysis of the basal lineage fungus Rhizopus oryzae reveals a whole-genome duplication.</title>
        <authorList>
            <person name="Ma L.-J."/>
            <person name="Ibrahim A.S."/>
            <person name="Skory C."/>
            <person name="Grabherr M.G."/>
            <person name="Burger G."/>
            <person name="Butler M."/>
            <person name="Elias M."/>
            <person name="Idnurm A."/>
            <person name="Lang B.F."/>
            <person name="Sone T."/>
            <person name="Abe A."/>
            <person name="Calvo S.E."/>
            <person name="Corrochano L.M."/>
            <person name="Engels R."/>
            <person name="Fu J."/>
            <person name="Hansberg W."/>
            <person name="Kim J.-M."/>
            <person name="Kodira C.D."/>
            <person name="Koehrsen M.J."/>
            <person name="Liu B."/>
            <person name="Miranda-Saavedra D."/>
            <person name="O'Leary S."/>
            <person name="Ortiz-Castellanos L."/>
            <person name="Poulter R."/>
            <person name="Rodriguez-Romero J."/>
            <person name="Ruiz-Herrera J."/>
            <person name="Shen Y.-Q."/>
            <person name="Zeng Q."/>
            <person name="Galagan J."/>
            <person name="Birren B.W."/>
            <person name="Cuomo C.A."/>
            <person name="Wickes B.L."/>
        </authorList>
    </citation>
    <scope>NUCLEOTIDE SEQUENCE [LARGE SCALE GENOMIC DNA]</scope>
    <source>
        <strain evidence="2">RA 99-880 / ATCC MYA-4621 / FGSC 9543 / NRRL 43880</strain>
    </source>
</reference>
<dbReference type="EMBL" id="GG669516">
    <property type="protein sequence ID" value="EIE92584.1"/>
    <property type="molecule type" value="Genomic_DNA"/>
</dbReference>
<keyword evidence="2" id="KW-1185">Reference proteome</keyword>
<dbReference type="GeneID" id="93624260"/>
<evidence type="ECO:0000313" key="2">
    <source>
        <dbReference type="Proteomes" id="UP000009138"/>
    </source>
</evidence>
<proteinExistence type="predicted"/>
<dbReference type="AlphaFoldDB" id="I1CVV4"/>